<evidence type="ECO:0000313" key="1">
    <source>
        <dbReference type="Proteomes" id="UP000887580"/>
    </source>
</evidence>
<accession>A0AC35GDW5</accession>
<sequence length="90" mass="9512">MALALGVSSAFTPVTSTSIKVEPSSMPASSFIPPLPTSSSSSSIGLQLPTPSTTNFRSLAEVAYLEYAMYLLLNVNPTGLMISTKKERDI</sequence>
<dbReference type="Proteomes" id="UP000887580">
    <property type="component" value="Unplaced"/>
</dbReference>
<proteinExistence type="predicted"/>
<name>A0AC35GDW5_9BILA</name>
<reference evidence="2" key="1">
    <citation type="submission" date="2022-11" db="UniProtKB">
        <authorList>
            <consortium name="WormBaseParasite"/>
        </authorList>
    </citation>
    <scope>IDENTIFICATION</scope>
</reference>
<protein>
    <submittedName>
        <fullName evidence="2">Uncharacterized protein</fullName>
    </submittedName>
</protein>
<dbReference type="WBParaSite" id="PS1159_v2.g3998.t1">
    <property type="protein sequence ID" value="PS1159_v2.g3998.t1"/>
    <property type="gene ID" value="PS1159_v2.g3998"/>
</dbReference>
<evidence type="ECO:0000313" key="2">
    <source>
        <dbReference type="WBParaSite" id="PS1159_v2.g3998.t1"/>
    </source>
</evidence>
<organism evidence="1 2">
    <name type="scientific">Panagrolaimus sp. PS1159</name>
    <dbReference type="NCBI Taxonomy" id="55785"/>
    <lineage>
        <taxon>Eukaryota</taxon>
        <taxon>Metazoa</taxon>
        <taxon>Ecdysozoa</taxon>
        <taxon>Nematoda</taxon>
        <taxon>Chromadorea</taxon>
        <taxon>Rhabditida</taxon>
        <taxon>Tylenchina</taxon>
        <taxon>Panagrolaimomorpha</taxon>
        <taxon>Panagrolaimoidea</taxon>
        <taxon>Panagrolaimidae</taxon>
        <taxon>Panagrolaimus</taxon>
    </lineage>
</organism>